<evidence type="ECO:0000313" key="8">
    <source>
        <dbReference type="EMBL" id="KAF2072523.1"/>
    </source>
</evidence>
<dbReference type="Pfam" id="PF09440">
    <property type="entry name" value="eIF3_N"/>
    <property type="match status" value="1"/>
</dbReference>
<feature type="compositionally biased region" description="Low complexity" evidence="6">
    <location>
        <begin position="124"/>
        <end position="134"/>
    </location>
</feature>
<dbReference type="InterPro" id="IPR000717">
    <property type="entry name" value="PCI_dom"/>
</dbReference>
<protein>
    <recommendedName>
        <fullName evidence="4 5">Eukaryotic translation initiation factor 3 subunit E</fullName>
        <shortName evidence="4">eIF3e</shortName>
    </recommendedName>
    <alternativeName>
        <fullName evidence="4">Eukaryotic translation initiation factor 3 subunit 6</fullName>
    </alternativeName>
</protein>
<dbReference type="Pfam" id="PF01399">
    <property type="entry name" value="PCI"/>
    <property type="match status" value="1"/>
</dbReference>
<reference evidence="8" key="1">
    <citation type="submission" date="2020-01" db="EMBL/GenBank/DDBJ databases">
        <title>Development of genomics and gene disruption for Polysphondylium violaceum indicates a role for the polyketide synthase stlB in stalk morphogenesis.</title>
        <authorList>
            <person name="Narita B."/>
            <person name="Kawabe Y."/>
            <person name="Kin K."/>
            <person name="Saito T."/>
            <person name="Gibbs R."/>
            <person name="Kuspa A."/>
            <person name="Muzny D."/>
            <person name="Queller D."/>
            <person name="Richards S."/>
            <person name="Strassman J."/>
            <person name="Sucgang R."/>
            <person name="Worley K."/>
            <person name="Schaap P."/>
        </authorList>
    </citation>
    <scope>NUCLEOTIDE SEQUENCE</scope>
    <source>
        <strain evidence="8">QSvi11</strain>
    </source>
</reference>
<evidence type="ECO:0000256" key="1">
    <source>
        <dbReference type="ARBA" id="ARBA00022490"/>
    </source>
</evidence>
<feature type="region of interest" description="Disordered" evidence="6">
    <location>
        <begin position="99"/>
        <end position="134"/>
    </location>
</feature>
<dbReference type="GO" id="GO:0003743">
    <property type="term" value="F:translation initiation factor activity"/>
    <property type="evidence" value="ECO:0007669"/>
    <property type="project" value="UniProtKB-UniRule"/>
</dbReference>
<gene>
    <name evidence="8" type="ORF">CYY_006166</name>
</gene>
<dbReference type="HAMAP" id="MF_03004">
    <property type="entry name" value="eIF3e"/>
    <property type="match status" value="1"/>
</dbReference>
<evidence type="ECO:0000256" key="4">
    <source>
        <dbReference type="HAMAP-Rule" id="MF_03004"/>
    </source>
</evidence>
<dbReference type="GO" id="GO:0001732">
    <property type="term" value="P:formation of cytoplasmic translation initiation complex"/>
    <property type="evidence" value="ECO:0007669"/>
    <property type="project" value="UniProtKB-UniRule"/>
</dbReference>
<dbReference type="SMART" id="SM01186">
    <property type="entry name" value="eIF3_N"/>
    <property type="match status" value="1"/>
</dbReference>
<evidence type="ECO:0000256" key="3">
    <source>
        <dbReference type="ARBA" id="ARBA00022917"/>
    </source>
</evidence>
<dbReference type="GO" id="GO:0033290">
    <property type="term" value="C:eukaryotic 48S preinitiation complex"/>
    <property type="evidence" value="ECO:0007669"/>
    <property type="project" value="UniProtKB-UniRule"/>
</dbReference>
<keyword evidence="1 4" id="KW-0963">Cytoplasm</keyword>
<feature type="compositionally biased region" description="Low complexity" evidence="6">
    <location>
        <begin position="465"/>
        <end position="493"/>
    </location>
</feature>
<proteinExistence type="inferred from homology"/>
<comment type="caution">
    <text evidence="8">The sequence shown here is derived from an EMBL/GenBank/DDBJ whole genome shotgun (WGS) entry which is preliminary data.</text>
</comment>
<dbReference type="InterPro" id="IPR036390">
    <property type="entry name" value="WH_DNA-bd_sf"/>
</dbReference>
<comment type="subcellular location">
    <subcellularLocation>
        <location evidence="4 5">Cytoplasm</location>
    </subcellularLocation>
</comment>
<organism evidence="8 9">
    <name type="scientific">Polysphondylium violaceum</name>
    <dbReference type="NCBI Taxonomy" id="133409"/>
    <lineage>
        <taxon>Eukaryota</taxon>
        <taxon>Amoebozoa</taxon>
        <taxon>Evosea</taxon>
        <taxon>Eumycetozoa</taxon>
        <taxon>Dictyostelia</taxon>
        <taxon>Dictyosteliales</taxon>
        <taxon>Dictyosteliaceae</taxon>
        <taxon>Polysphondylium</taxon>
    </lineage>
</organism>
<evidence type="ECO:0000256" key="2">
    <source>
        <dbReference type="ARBA" id="ARBA00022540"/>
    </source>
</evidence>
<sequence>MEYDLTKQICSYLDSHMMLPLIEFLKETSQYPEDQINNAKADILDQTGCCDFAINVYEALGRDTSNLKQKKEKLENELDKLSKDCEYITQFIEMKKQYREQKEQQHQQHQQQQQAATASGEEQPTTTPAVAPVAPTITLGQVAEKTTPETLDSLYRLAKLSFEVGKYSASRDYLEVFSLLTPYNKEKKLSASWGILESDILSLNWTSAIGDIKPLQDQIDSNGLPVDQLYQRAWLIHRALFVFFLSGQENKSMFVDLLLDDKYLNAVQTTCPYILRYLAVAIITNKKKLQSNLFQRQLNVLVRVIEQEGYVYSDPILSFISSNYVKFNFEEAQTQLSLCEKIIANDYFLRGALEEFIESSRTCIFETYCNIHENIDIDMLCKSLRIPSESSEKWIVEAIRNARFTAKIDSANNQIKMFSQHNNSYRQVMDKTKQLFNRGIEIVVGINESRTQLKKTGDRNKNRQNNNRTNNTTTPAAGATTTTTATATPVTTA</sequence>
<dbReference type="InterPro" id="IPR016650">
    <property type="entry name" value="eIF3e"/>
</dbReference>
<evidence type="ECO:0000313" key="9">
    <source>
        <dbReference type="Proteomes" id="UP000695562"/>
    </source>
</evidence>
<keyword evidence="2 4" id="KW-0396">Initiation factor</keyword>
<dbReference type="GO" id="GO:0071540">
    <property type="term" value="C:eukaryotic translation initiation factor 3 complex, eIF3e"/>
    <property type="evidence" value="ECO:0007669"/>
    <property type="project" value="UniProtKB-UniRule"/>
</dbReference>
<dbReference type="EMBL" id="AJWJ01000272">
    <property type="protein sequence ID" value="KAF2072523.1"/>
    <property type="molecule type" value="Genomic_DNA"/>
</dbReference>
<dbReference type="GO" id="GO:0016282">
    <property type="term" value="C:eukaryotic 43S preinitiation complex"/>
    <property type="evidence" value="ECO:0007669"/>
    <property type="project" value="UniProtKB-UniRule"/>
</dbReference>
<accession>A0A8J4UZ60</accession>
<evidence type="ECO:0000256" key="5">
    <source>
        <dbReference type="PIRNR" id="PIRNR016255"/>
    </source>
</evidence>
<dbReference type="PIRSF" id="PIRSF016255">
    <property type="entry name" value="eIF3e_su6"/>
    <property type="match status" value="1"/>
</dbReference>
<dbReference type="InterPro" id="IPR019010">
    <property type="entry name" value="eIF3e_N"/>
</dbReference>
<comment type="subunit">
    <text evidence="4 5">Component of the eukaryotic translation initiation factor 3 (eIF-3) complex.</text>
</comment>
<dbReference type="PANTHER" id="PTHR10317">
    <property type="entry name" value="EUKARYOTIC TRANSLATION INITIATION FACTOR 3 SUBUNIT E"/>
    <property type="match status" value="1"/>
</dbReference>
<dbReference type="CDD" id="cd21378">
    <property type="entry name" value="eIF3E"/>
    <property type="match status" value="1"/>
</dbReference>
<evidence type="ECO:0000256" key="6">
    <source>
        <dbReference type="SAM" id="MobiDB-lite"/>
    </source>
</evidence>
<evidence type="ECO:0000259" key="7">
    <source>
        <dbReference type="PROSITE" id="PS50250"/>
    </source>
</evidence>
<dbReference type="PROSITE" id="PS50250">
    <property type="entry name" value="PCI"/>
    <property type="match status" value="1"/>
</dbReference>
<dbReference type="AlphaFoldDB" id="A0A8J4UZ60"/>
<comment type="function">
    <text evidence="4">Component of the eukaryotic translation initiation factor 3 (eIF-3) complex, which is involved in protein synthesis of a specialized repertoire of mRNAs and, together with other initiation factors, stimulates binding of mRNA and methionyl-tRNAi to the 40S ribosome. The eIF-3 complex specifically targets and initiates translation of a subset of mRNAs involved in cell proliferation.</text>
</comment>
<keyword evidence="3 4" id="KW-0648">Protein biosynthesis</keyword>
<feature type="domain" description="PCI" evidence="7">
    <location>
        <begin position="239"/>
        <end position="422"/>
    </location>
</feature>
<keyword evidence="9" id="KW-1185">Reference proteome</keyword>
<dbReference type="SMART" id="SM00088">
    <property type="entry name" value="PINT"/>
    <property type="match status" value="1"/>
</dbReference>
<dbReference type="SUPFAM" id="SSF46785">
    <property type="entry name" value="Winged helix' DNA-binding domain"/>
    <property type="match status" value="1"/>
</dbReference>
<feature type="region of interest" description="Disordered" evidence="6">
    <location>
        <begin position="451"/>
        <end position="493"/>
    </location>
</feature>
<name>A0A8J4UZ60_9MYCE</name>
<comment type="similarity">
    <text evidence="4 5">Belongs to the eIF-3 subunit E family.</text>
</comment>
<dbReference type="OrthoDB" id="417252at2759"/>
<dbReference type="Proteomes" id="UP000695562">
    <property type="component" value="Unassembled WGS sequence"/>
</dbReference>